<protein>
    <submittedName>
        <fullName evidence="3">CBS domain-containing protein</fullName>
    </submittedName>
</protein>
<dbReference type="Gene3D" id="3.10.580.10">
    <property type="entry name" value="CBS-domain"/>
    <property type="match status" value="1"/>
</dbReference>
<dbReference type="SUPFAM" id="SSF54631">
    <property type="entry name" value="CBS-domain pair"/>
    <property type="match status" value="1"/>
</dbReference>
<dbReference type="Proteomes" id="UP000274792">
    <property type="component" value="Unassembled WGS sequence"/>
</dbReference>
<keyword evidence="1" id="KW-0129">CBS domain</keyword>
<dbReference type="EMBL" id="RXWV01000051">
    <property type="protein sequence ID" value="RTX72537.1"/>
    <property type="molecule type" value="Genomic_DNA"/>
</dbReference>
<evidence type="ECO:0000313" key="4">
    <source>
        <dbReference type="Proteomes" id="UP000274792"/>
    </source>
</evidence>
<evidence type="ECO:0000259" key="2">
    <source>
        <dbReference type="PROSITE" id="PS51371"/>
    </source>
</evidence>
<dbReference type="Pfam" id="PF00571">
    <property type="entry name" value="CBS"/>
    <property type="match status" value="1"/>
</dbReference>
<comment type="caution">
    <text evidence="3">The sequence shown here is derived from an EMBL/GenBank/DDBJ whole genome shotgun (WGS) entry which is preliminary data.</text>
</comment>
<dbReference type="InterPro" id="IPR000644">
    <property type="entry name" value="CBS_dom"/>
</dbReference>
<name>A0AAJ4VHT1_MAMSC</name>
<organism evidence="3 4">
    <name type="scientific">Mammaliicoccus sciuri</name>
    <name type="common">Staphylococcus sciuri</name>
    <dbReference type="NCBI Taxonomy" id="1296"/>
    <lineage>
        <taxon>Bacteria</taxon>
        <taxon>Bacillati</taxon>
        <taxon>Bacillota</taxon>
        <taxon>Bacilli</taxon>
        <taxon>Bacillales</taxon>
        <taxon>Staphylococcaceae</taxon>
        <taxon>Mammaliicoccus</taxon>
    </lineage>
</organism>
<dbReference type="PROSITE" id="PS51371">
    <property type="entry name" value="CBS"/>
    <property type="match status" value="1"/>
</dbReference>
<sequence length="271" mass="31716">MMTNTKTQKQEVFINTFNELHKLLNEKLKSDFLLTDKGKGKVSTYDLTFSECIYTIKKYKNNKYRDFSRYIDELYLVNNLRNTIIHDSTNKFYDIAEPSDNTMKIMEVLFNRFVKPISIKNYINDKKAMQPIILNPETSLSEMLNYISKYKISQFPVFNSNELMGMISDNGITNFIANKNETGGILFEEEKISDLIESNLDLEENRKSYEILYIEDELYQVIDRFADVESINKYILISKSGNKIFRSKEDLVGIFTPADISEIMIFLDSKN</sequence>
<feature type="domain" description="CBS" evidence="2">
    <location>
        <begin position="125"/>
        <end position="182"/>
    </location>
</feature>
<reference evidence="3 4" key="1">
    <citation type="submission" date="2018-10" db="EMBL/GenBank/DDBJ databases">
        <title>A collection Staphylococci species genome sequencing.</title>
        <authorList>
            <person name="Cole K."/>
        </authorList>
    </citation>
    <scope>NUCLEOTIDE SEQUENCE [LARGE SCALE GENOMIC DNA]</scope>
    <source>
        <strain evidence="4">NCTC 12218</strain>
    </source>
</reference>
<proteinExistence type="predicted"/>
<evidence type="ECO:0000313" key="3">
    <source>
        <dbReference type="EMBL" id="RTX72537.1"/>
    </source>
</evidence>
<evidence type="ECO:0000256" key="1">
    <source>
        <dbReference type="PROSITE-ProRule" id="PRU00703"/>
    </source>
</evidence>
<gene>
    <name evidence="3" type="ORF">CD117_08520</name>
</gene>
<dbReference type="AlphaFoldDB" id="A0AAJ4VHT1"/>
<dbReference type="InterPro" id="IPR046342">
    <property type="entry name" value="CBS_dom_sf"/>
</dbReference>
<accession>A0AAJ4VHT1</accession>